<proteinExistence type="inferred from homology"/>
<feature type="transmembrane region" description="Helical" evidence="8">
    <location>
        <begin position="256"/>
        <end position="277"/>
    </location>
</feature>
<feature type="transmembrane region" description="Helical" evidence="8">
    <location>
        <begin position="348"/>
        <end position="371"/>
    </location>
</feature>
<dbReference type="Proteomes" id="UP000187085">
    <property type="component" value="Unassembled WGS sequence"/>
</dbReference>
<keyword evidence="7 8" id="KW-0472">Membrane</keyword>
<dbReference type="PANTHER" id="PTHR43271:SF1">
    <property type="entry name" value="INNER MEMBRANE TRANSPORT PROTEIN YNFM"/>
    <property type="match status" value="1"/>
</dbReference>
<evidence type="ECO:0000256" key="8">
    <source>
        <dbReference type="SAM" id="Phobius"/>
    </source>
</evidence>
<dbReference type="OrthoDB" id="63984at2"/>
<evidence type="ECO:0000259" key="9">
    <source>
        <dbReference type="PROSITE" id="PS50850"/>
    </source>
</evidence>
<evidence type="ECO:0000313" key="10">
    <source>
        <dbReference type="EMBL" id="OMH23542.1"/>
    </source>
</evidence>
<accession>A0A1R1L7N3</accession>
<keyword evidence="4" id="KW-1003">Cell membrane</keyword>
<dbReference type="Pfam" id="PF07690">
    <property type="entry name" value="MFS_1"/>
    <property type="match status" value="2"/>
</dbReference>
<keyword evidence="11" id="KW-1185">Reference proteome</keyword>
<gene>
    <name evidence="10" type="ORF">BKD30_11490</name>
</gene>
<organism evidence="10 11">
    <name type="scientific">Tersicoccus phoenicis</name>
    <dbReference type="NCBI Taxonomy" id="554083"/>
    <lineage>
        <taxon>Bacteria</taxon>
        <taxon>Bacillati</taxon>
        <taxon>Actinomycetota</taxon>
        <taxon>Actinomycetes</taxon>
        <taxon>Micrococcales</taxon>
        <taxon>Micrococcaceae</taxon>
        <taxon>Tersicoccus</taxon>
    </lineage>
</organism>
<feature type="transmembrane region" description="Helical" evidence="8">
    <location>
        <begin position="87"/>
        <end position="103"/>
    </location>
</feature>
<dbReference type="EMBL" id="MRDE01000072">
    <property type="protein sequence ID" value="OMH23542.1"/>
    <property type="molecule type" value="Genomic_DNA"/>
</dbReference>
<feature type="transmembrane region" description="Helical" evidence="8">
    <location>
        <begin position="377"/>
        <end position="401"/>
    </location>
</feature>
<feature type="transmembrane region" description="Helical" evidence="8">
    <location>
        <begin position="54"/>
        <end position="75"/>
    </location>
</feature>
<name>A0A1R1L7N3_9MICC</name>
<comment type="subcellular location">
    <subcellularLocation>
        <location evidence="1">Cell membrane</location>
        <topology evidence="1">Multi-pass membrane protein</topology>
    </subcellularLocation>
</comment>
<evidence type="ECO:0000256" key="5">
    <source>
        <dbReference type="ARBA" id="ARBA00022692"/>
    </source>
</evidence>
<dbReference type="PROSITE" id="PS50850">
    <property type="entry name" value="MFS"/>
    <property type="match status" value="1"/>
</dbReference>
<evidence type="ECO:0000313" key="11">
    <source>
        <dbReference type="Proteomes" id="UP000187085"/>
    </source>
</evidence>
<dbReference type="SUPFAM" id="SSF103473">
    <property type="entry name" value="MFS general substrate transporter"/>
    <property type="match status" value="1"/>
</dbReference>
<feature type="transmembrane region" description="Helical" evidence="8">
    <location>
        <begin position="223"/>
        <end position="244"/>
    </location>
</feature>
<dbReference type="RefSeq" id="WP_076704774.1">
    <property type="nucleotide sequence ID" value="NZ_MRDE01000072.1"/>
</dbReference>
<dbReference type="STRING" id="554083.BKD30_11490"/>
<comment type="caution">
    <text evidence="10">The sequence shown here is derived from an EMBL/GenBank/DDBJ whole genome shotgun (WGS) entry which is preliminary data.</text>
</comment>
<keyword evidence="5 8" id="KW-0812">Transmembrane</keyword>
<dbReference type="GO" id="GO:0005886">
    <property type="term" value="C:plasma membrane"/>
    <property type="evidence" value="ECO:0007669"/>
    <property type="project" value="UniProtKB-SubCell"/>
</dbReference>
<dbReference type="InterPro" id="IPR036259">
    <property type="entry name" value="MFS_trans_sf"/>
</dbReference>
<feature type="transmembrane region" description="Helical" evidence="8">
    <location>
        <begin position="172"/>
        <end position="192"/>
    </location>
</feature>
<sequence>MSAEFTGYLRGSPGYRRVIAALACAGVVTFAQLYSPQGVLPLIAADLGITASDAGLTISAATAGLALSVVLWSFAADRFGRVQAMRVAIVAATALGLAVAVTPDYGVLLILRLLEGVALGGVPALAVAYLNEEVHPFHAALAAGTYVAGTTVGGLLGRIVAGPVGEWLGWRAGMLTVSGLAAVAAVGFIRLAPIPRGFAVTRGPDRRGGGFALLLVHLRDPRMLAVFAQGMLLMGGFVVIYNYLGFRLEGPPWSLPHAVISAIFVAYLAGTVSSPAAGRLASRHGRRPVLLGATAVMVVGVLMTTTLWLPVILAGVLVLTAGFFGAHAIAAGWAGATATAGRAQATSLYNLAYYLGSSVFGWFGGVLFGWWGWPGAAVLVIGLAAVAAALALLVLPAAPVLPGGEQNR</sequence>
<evidence type="ECO:0000256" key="4">
    <source>
        <dbReference type="ARBA" id="ARBA00022475"/>
    </source>
</evidence>
<dbReference type="CDD" id="cd17324">
    <property type="entry name" value="MFS_NepI_like"/>
    <property type="match status" value="1"/>
</dbReference>
<evidence type="ECO:0000256" key="2">
    <source>
        <dbReference type="ARBA" id="ARBA00008335"/>
    </source>
</evidence>
<feature type="transmembrane region" description="Helical" evidence="8">
    <location>
        <begin position="289"/>
        <end position="309"/>
    </location>
</feature>
<keyword evidence="3" id="KW-0813">Transport</keyword>
<dbReference type="InterPro" id="IPR011701">
    <property type="entry name" value="MFS"/>
</dbReference>
<feature type="transmembrane region" description="Helical" evidence="8">
    <location>
        <begin position="315"/>
        <end position="336"/>
    </location>
</feature>
<feature type="transmembrane region" description="Helical" evidence="8">
    <location>
        <begin position="18"/>
        <end position="34"/>
    </location>
</feature>
<dbReference type="InterPro" id="IPR020846">
    <property type="entry name" value="MFS_dom"/>
</dbReference>
<dbReference type="GO" id="GO:0022857">
    <property type="term" value="F:transmembrane transporter activity"/>
    <property type="evidence" value="ECO:0007669"/>
    <property type="project" value="InterPro"/>
</dbReference>
<protein>
    <submittedName>
        <fullName evidence="10">MFS transporter</fullName>
    </submittedName>
</protein>
<feature type="transmembrane region" description="Helical" evidence="8">
    <location>
        <begin position="137"/>
        <end position="160"/>
    </location>
</feature>
<evidence type="ECO:0000256" key="1">
    <source>
        <dbReference type="ARBA" id="ARBA00004651"/>
    </source>
</evidence>
<feature type="transmembrane region" description="Helical" evidence="8">
    <location>
        <begin position="109"/>
        <end position="130"/>
    </location>
</feature>
<feature type="domain" description="Major facilitator superfamily (MFS) profile" evidence="9">
    <location>
        <begin position="18"/>
        <end position="399"/>
    </location>
</feature>
<dbReference type="PANTHER" id="PTHR43271">
    <property type="entry name" value="BLL2771 PROTEIN"/>
    <property type="match status" value="1"/>
</dbReference>
<comment type="similarity">
    <text evidence="2">Belongs to the major facilitator superfamily.</text>
</comment>
<dbReference type="Gene3D" id="1.20.1250.20">
    <property type="entry name" value="MFS general substrate transporter like domains"/>
    <property type="match status" value="2"/>
</dbReference>
<evidence type="ECO:0000256" key="6">
    <source>
        <dbReference type="ARBA" id="ARBA00022989"/>
    </source>
</evidence>
<evidence type="ECO:0000256" key="3">
    <source>
        <dbReference type="ARBA" id="ARBA00022448"/>
    </source>
</evidence>
<evidence type="ECO:0000256" key="7">
    <source>
        <dbReference type="ARBA" id="ARBA00023136"/>
    </source>
</evidence>
<reference evidence="10 11" key="1">
    <citation type="submission" date="2016-12" db="EMBL/GenBank/DDBJ databases">
        <title>Draft genome of Tersicoccus phoenicis 1P05MA.</title>
        <authorList>
            <person name="Nakajima Y."/>
            <person name="Yoshizawa S."/>
            <person name="Nakamura K."/>
            <person name="Ogura Y."/>
            <person name="Hayashi T."/>
            <person name="Kogure K."/>
        </authorList>
    </citation>
    <scope>NUCLEOTIDE SEQUENCE [LARGE SCALE GENOMIC DNA]</scope>
    <source>
        <strain evidence="10 11">1p05MA</strain>
    </source>
</reference>
<dbReference type="AlphaFoldDB" id="A0A1R1L7N3"/>
<keyword evidence="6 8" id="KW-1133">Transmembrane helix</keyword>